<keyword evidence="9 13" id="KW-0418">Kinase</keyword>
<dbReference type="PANTHER" id="PTHR42724:SF1">
    <property type="entry name" value="TETRAACYLDISACCHARIDE 4'-KINASE, MITOCHONDRIAL-RELATED"/>
    <property type="match status" value="1"/>
</dbReference>
<sequence length="350" mass="36703">MRAPAFWWQGPGALSLALSPLAAAYGHVAGRRLETAPRVPLPVPVICVGNPTVGGAGKTPLALALGQAARARGLNPAYLTRGYGSRARSPVLVDPQASAARDVGDEPLLLSRVGPTVVCPDRARGAEHLLSAVRADLVIMDDGFQSAQIHPDLAVLVVDGKRGFGNGRVLPAGPLRAPLVSQLRRADVLVVVGEGEGAGAAARASARAGRTMLRAHLASVRPERFSGARVLAFAGIGDPEKFYATLRAAGAHIVATRDFPDHHRLTEAEMAALIKEAMSADLKLVTTSKDAARLSGESGLAASLRSCLDVLDVELRFAEEDQPERLIEMAFSAFERRRFSPGSGRSTSAG</sequence>
<keyword evidence="7 13" id="KW-0808">Transferase</keyword>
<keyword evidence="15" id="KW-1185">Reference proteome</keyword>
<evidence type="ECO:0000256" key="2">
    <source>
        <dbReference type="ARBA" id="ARBA00004870"/>
    </source>
</evidence>
<dbReference type="GO" id="GO:0009245">
    <property type="term" value="P:lipid A biosynthetic process"/>
    <property type="evidence" value="ECO:0007669"/>
    <property type="project" value="UniProtKB-UniRule"/>
</dbReference>
<feature type="binding site" evidence="13">
    <location>
        <begin position="52"/>
        <end position="59"/>
    </location>
    <ligand>
        <name>ATP</name>
        <dbReference type="ChEBI" id="CHEBI:30616"/>
    </ligand>
</feature>
<evidence type="ECO:0000256" key="7">
    <source>
        <dbReference type="ARBA" id="ARBA00022679"/>
    </source>
</evidence>
<evidence type="ECO:0000256" key="8">
    <source>
        <dbReference type="ARBA" id="ARBA00022741"/>
    </source>
</evidence>
<evidence type="ECO:0000256" key="6">
    <source>
        <dbReference type="ARBA" id="ARBA00022556"/>
    </source>
</evidence>
<dbReference type="GO" id="GO:0005524">
    <property type="term" value="F:ATP binding"/>
    <property type="evidence" value="ECO:0007669"/>
    <property type="project" value="UniProtKB-UniRule"/>
</dbReference>
<dbReference type="EC" id="2.7.1.130" evidence="3 13"/>
<dbReference type="Pfam" id="PF02606">
    <property type="entry name" value="LpxK"/>
    <property type="match status" value="1"/>
</dbReference>
<keyword evidence="10 13" id="KW-0067">ATP-binding</keyword>
<reference evidence="14 15" key="1">
    <citation type="submission" date="2017-02" db="EMBL/GenBank/DDBJ databases">
        <authorList>
            <person name="Peterson S.W."/>
        </authorList>
    </citation>
    <scope>NUCLEOTIDE SEQUENCE [LARGE SCALE GENOMIC DNA]</scope>
    <source>
        <strain evidence="14 15">USBA 369</strain>
    </source>
</reference>
<evidence type="ECO:0000256" key="9">
    <source>
        <dbReference type="ARBA" id="ARBA00022777"/>
    </source>
</evidence>
<dbReference type="RefSeq" id="WP_078707762.1">
    <property type="nucleotide sequence ID" value="NZ_FUXL01000004.1"/>
</dbReference>
<evidence type="ECO:0000256" key="11">
    <source>
        <dbReference type="ARBA" id="ARBA00023098"/>
    </source>
</evidence>
<dbReference type="PANTHER" id="PTHR42724">
    <property type="entry name" value="TETRAACYLDISACCHARIDE 4'-KINASE"/>
    <property type="match status" value="1"/>
</dbReference>
<dbReference type="GO" id="GO:0009029">
    <property type="term" value="F:lipid-A 4'-kinase activity"/>
    <property type="evidence" value="ECO:0007669"/>
    <property type="project" value="UniProtKB-UniRule"/>
</dbReference>
<dbReference type="InterPro" id="IPR003758">
    <property type="entry name" value="LpxK"/>
</dbReference>
<evidence type="ECO:0000313" key="14">
    <source>
        <dbReference type="EMBL" id="SJZ96396.1"/>
    </source>
</evidence>
<evidence type="ECO:0000256" key="13">
    <source>
        <dbReference type="HAMAP-Rule" id="MF_00409"/>
    </source>
</evidence>
<evidence type="ECO:0000256" key="1">
    <source>
        <dbReference type="ARBA" id="ARBA00002274"/>
    </source>
</evidence>
<dbReference type="NCBIfam" id="TIGR00682">
    <property type="entry name" value="lpxK"/>
    <property type="match status" value="1"/>
</dbReference>
<keyword evidence="11 13" id="KW-0443">Lipid metabolism</keyword>
<dbReference type="OrthoDB" id="9766423at2"/>
<dbReference type="STRING" id="1365950.SAMN05428963_104238"/>
<dbReference type="Proteomes" id="UP000190135">
    <property type="component" value="Unassembled WGS sequence"/>
</dbReference>
<accession>A0A1T4PYJ2</accession>
<dbReference type="InterPro" id="IPR027417">
    <property type="entry name" value="P-loop_NTPase"/>
</dbReference>
<evidence type="ECO:0000313" key="15">
    <source>
        <dbReference type="Proteomes" id="UP000190135"/>
    </source>
</evidence>
<dbReference type="UniPathway" id="UPA00359">
    <property type="reaction ID" value="UER00482"/>
</dbReference>
<keyword evidence="6 13" id="KW-0441">Lipid A biosynthesis</keyword>
<proteinExistence type="inferred from homology"/>
<comment type="similarity">
    <text evidence="13">Belongs to the LpxK family.</text>
</comment>
<evidence type="ECO:0000256" key="4">
    <source>
        <dbReference type="ARBA" id="ARBA00016436"/>
    </source>
</evidence>
<keyword evidence="5 13" id="KW-0444">Lipid biosynthesis</keyword>
<dbReference type="GO" id="GO:0009244">
    <property type="term" value="P:lipopolysaccharide core region biosynthetic process"/>
    <property type="evidence" value="ECO:0007669"/>
    <property type="project" value="TreeGrafter"/>
</dbReference>
<dbReference type="AlphaFoldDB" id="A0A1T4PYJ2"/>
<dbReference type="EMBL" id="FUXL01000004">
    <property type="protein sequence ID" value="SJZ96396.1"/>
    <property type="molecule type" value="Genomic_DNA"/>
</dbReference>
<evidence type="ECO:0000256" key="5">
    <source>
        <dbReference type="ARBA" id="ARBA00022516"/>
    </source>
</evidence>
<name>A0A1T4PYJ2_9HYPH</name>
<evidence type="ECO:0000256" key="3">
    <source>
        <dbReference type="ARBA" id="ARBA00012071"/>
    </source>
</evidence>
<dbReference type="SUPFAM" id="SSF52540">
    <property type="entry name" value="P-loop containing nucleoside triphosphate hydrolases"/>
    <property type="match status" value="1"/>
</dbReference>
<comment type="catalytic activity">
    <reaction evidence="13">
        <text>a lipid A disaccharide + ATP = a lipid IVA + ADP + H(+)</text>
        <dbReference type="Rhea" id="RHEA:67840"/>
        <dbReference type="ChEBI" id="CHEBI:15378"/>
        <dbReference type="ChEBI" id="CHEBI:30616"/>
        <dbReference type="ChEBI" id="CHEBI:176343"/>
        <dbReference type="ChEBI" id="CHEBI:176425"/>
        <dbReference type="ChEBI" id="CHEBI:456216"/>
        <dbReference type="EC" id="2.7.1.130"/>
    </reaction>
</comment>
<evidence type="ECO:0000256" key="12">
    <source>
        <dbReference type="ARBA" id="ARBA00029757"/>
    </source>
</evidence>
<evidence type="ECO:0000256" key="10">
    <source>
        <dbReference type="ARBA" id="ARBA00022840"/>
    </source>
</evidence>
<comment type="pathway">
    <text evidence="2 13">Glycolipid biosynthesis; lipid IV(A) biosynthesis; lipid IV(A) from (3R)-3-hydroxytetradecanoyl-[acyl-carrier-protein] and UDP-N-acetyl-alpha-D-glucosamine: step 6/6.</text>
</comment>
<dbReference type="HAMAP" id="MF_00409">
    <property type="entry name" value="LpxK"/>
    <property type="match status" value="1"/>
</dbReference>
<organism evidence="14 15">
    <name type="scientific">Consotaella salsifontis</name>
    <dbReference type="NCBI Taxonomy" id="1365950"/>
    <lineage>
        <taxon>Bacteria</taxon>
        <taxon>Pseudomonadati</taxon>
        <taxon>Pseudomonadota</taxon>
        <taxon>Alphaproteobacteria</taxon>
        <taxon>Hyphomicrobiales</taxon>
        <taxon>Aurantimonadaceae</taxon>
        <taxon>Consotaella</taxon>
    </lineage>
</organism>
<comment type="function">
    <text evidence="1 13">Transfers the gamma-phosphate of ATP to the 4'-position of a tetraacyldisaccharide 1-phosphate intermediate (termed DS-1-P) to form tetraacyldisaccharide 1,4'-bis-phosphate (lipid IVA).</text>
</comment>
<dbReference type="GO" id="GO:0005886">
    <property type="term" value="C:plasma membrane"/>
    <property type="evidence" value="ECO:0007669"/>
    <property type="project" value="TreeGrafter"/>
</dbReference>
<keyword evidence="8 13" id="KW-0547">Nucleotide-binding</keyword>
<gene>
    <name evidence="13" type="primary">lpxK</name>
    <name evidence="14" type="ORF">SAMN05428963_104238</name>
</gene>
<protein>
    <recommendedName>
        <fullName evidence="4 13">Tetraacyldisaccharide 4'-kinase</fullName>
        <ecNumber evidence="3 13">2.7.1.130</ecNumber>
    </recommendedName>
    <alternativeName>
        <fullName evidence="12 13">Lipid A 4'-kinase</fullName>
    </alternativeName>
</protein>